<dbReference type="Gene3D" id="3.40.50.150">
    <property type="entry name" value="Vaccinia Virus protein VP39"/>
    <property type="match status" value="1"/>
</dbReference>
<evidence type="ECO:0000256" key="2">
    <source>
        <dbReference type="ARBA" id="ARBA00022679"/>
    </source>
</evidence>
<keyword evidence="5" id="KW-1185">Reference proteome</keyword>
<comment type="caution">
    <text evidence="4">The sequence shown here is derived from an EMBL/GenBank/DDBJ whole genome shotgun (WGS) entry which is preliminary data.</text>
</comment>
<organism evidence="4 5">
    <name type="scientific">Mangrovactinospora gilvigrisea</name>
    <dbReference type="NCBI Taxonomy" id="1428644"/>
    <lineage>
        <taxon>Bacteria</taxon>
        <taxon>Bacillati</taxon>
        <taxon>Actinomycetota</taxon>
        <taxon>Actinomycetes</taxon>
        <taxon>Kitasatosporales</taxon>
        <taxon>Streptomycetaceae</taxon>
        <taxon>Mangrovactinospora</taxon>
    </lineage>
</organism>
<reference evidence="4 5" key="1">
    <citation type="submission" date="2016-10" db="EMBL/GenBank/DDBJ databases">
        <title>Genome sequence of Streptomyces gilvigriseus MUSC 26.</title>
        <authorList>
            <person name="Lee L.-H."/>
            <person name="Ser H.-L."/>
        </authorList>
    </citation>
    <scope>NUCLEOTIDE SEQUENCE [LARGE SCALE GENOMIC DNA]</scope>
    <source>
        <strain evidence="4 5">MUSC 26</strain>
    </source>
</reference>
<proteinExistence type="predicted"/>
<evidence type="ECO:0000256" key="1">
    <source>
        <dbReference type="ARBA" id="ARBA00022603"/>
    </source>
</evidence>
<dbReference type="InterPro" id="IPR029063">
    <property type="entry name" value="SAM-dependent_MTases_sf"/>
</dbReference>
<dbReference type="SUPFAM" id="SSF53335">
    <property type="entry name" value="S-adenosyl-L-methionine-dependent methyltransferases"/>
    <property type="match status" value="1"/>
</dbReference>
<protein>
    <recommendedName>
        <fullName evidence="6">Methyltransferase domain-containing protein</fullName>
    </recommendedName>
</protein>
<sequence length="269" mass="29260">MDDDGQRRRLRTGFDETAEAYERSRPVCPPQLFDDLMDAGSLSPGDRVVEIGCGTGQASVPMAQRGLAVTAVELGADLAALARRRLAPFSSAAVVTSAFEDFEPAEAAPFAAVAAFNCLHWIDPHLRYAKPAALLPPGGLLAVGTCHWARPADADSFWFEVPDDYRAVGGEGGQMLTPEAIGPWHLPPEAEEHFYEVVAARYPFARTYRPEDYLANLASQSGIRSLGADRSAELLERVHHRLQARGGHPITATFVGQLTLGRRKADLRR</sequence>
<name>A0A1J7BKU4_9ACTN</name>
<dbReference type="STRING" id="1428644.BIV57_00165"/>
<keyword evidence="1" id="KW-0489">Methyltransferase</keyword>
<gene>
    <name evidence="4" type="ORF">BIV57_00165</name>
</gene>
<keyword evidence="3" id="KW-0949">S-adenosyl-L-methionine</keyword>
<evidence type="ECO:0000313" key="4">
    <source>
        <dbReference type="EMBL" id="OIV39303.1"/>
    </source>
</evidence>
<accession>A0A1J7BKU4</accession>
<keyword evidence="2" id="KW-0808">Transferase</keyword>
<dbReference type="Pfam" id="PF13489">
    <property type="entry name" value="Methyltransf_23"/>
    <property type="match status" value="1"/>
</dbReference>
<evidence type="ECO:0000313" key="5">
    <source>
        <dbReference type="Proteomes" id="UP000243342"/>
    </source>
</evidence>
<dbReference type="Proteomes" id="UP000243342">
    <property type="component" value="Unassembled WGS sequence"/>
</dbReference>
<evidence type="ECO:0008006" key="6">
    <source>
        <dbReference type="Google" id="ProtNLM"/>
    </source>
</evidence>
<dbReference type="RefSeq" id="WP_071654501.1">
    <property type="nucleotide sequence ID" value="NZ_MLCF01000002.1"/>
</dbReference>
<dbReference type="GO" id="GO:0008168">
    <property type="term" value="F:methyltransferase activity"/>
    <property type="evidence" value="ECO:0007669"/>
    <property type="project" value="UniProtKB-KW"/>
</dbReference>
<dbReference type="GO" id="GO:0032259">
    <property type="term" value="P:methylation"/>
    <property type="evidence" value="ECO:0007669"/>
    <property type="project" value="UniProtKB-KW"/>
</dbReference>
<evidence type="ECO:0000256" key="3">
    <source>
        <dbReference type="ARBA" id="ARBA00022691"/>
    </source>
</evidence>
<dbReference type="PANTHER" id="PTHR43464">
    <property type="entry name" value="METHYLTRANSFERASE"/>
    <property type="match status" value="1"/>
</dbReference>
<dbReference type="PANTHER" id="PTHR43464:SF19">
    <property type="entry name" value="UBIQUINONE BIOSYNTHESIS O-METHYLTRANSFERASE, MITOCHONDRIAL"/>
    <property type="match status" value="1"/>
</dbReference>
<dbReference type="AlphaFoldDB" id="A0A1J7BKU4"/>
<dbReference type="EMBL" id="MLCF01000002">
    <property type="protein sequence ID" value="OIV39303.1"/>
    <property type="molecule type" value="Genomic_DNA"/>
</dbReference>